<keyword evidence="1" id="KW-0472">Membrane</keyword>
<accession>F1ADK7</accession>
<dbReference type="AlphaFoldDB" id="F1ADK7"/>
<evidence type="ECO:0000256" key="1">
    <source>
        <dbReference type="SAM" id="Phobius"/>
    </source>
</evidence>
<keyword evidence="1" id="KW-0812">Transmembrane</keyword>
<gene>
    <name evidence="2" type="primary">ATP8</name>
</gene>
<evidence type="ECO:0000313" key="2">
    <source>
        <dbReference type="EMBL" id="ADB43175.1"/>
    </source>
</evidence>
<sequence length="53" mass="6061">MPQMSPMNWFLLFVFFNFSIYLTLIKVHFSSNSCVLVGLKPAVSAANNMLFMI</sequence>
<name>F1ADK7_CALSV</name>
<proteinExistence type="predicted"/>
<feature type="transmembrane region" description="Helical" evidence="1">
    <location>
        <begin position="6"/>
        <end position="24"/>
    </location>
</feature>
<protein>
    <submittedName>
        <fullName evidence="2">ATP synthase F0 subunit 8</fullName>
    </submittedName>
</protein>
<organism evidence="2">
    <name type="scientific">Calanus sinicus</name>
    <name type="common">Copepod</name>
    <dbReference type="NCBI Taxonomy" id="114070"/>
    <lineage>
        <taxon>Eukaryota</taxon>
        <taxon>Metazoa</taxon>
        <taxon>Ecdysozoa</taxon>
        <taxon>Arthropoda</taxon>
        <taxon>Crustacea</taxon>
        <taxon>Multicrustacea</taxon>
        <taxon>Hexanauplia</taxon>
        <taxon>Copepoda</taxon>
        <taxon>Calanoida</taxon>
        <taxon>Calanidae</taxon>
        <taxon>Calanus</taxon>
    </lineage>
</organism>
<dbReference type="EMBL" id="GU355641">
    <property type="protein sequence ID" value="ADB43175.1"/>
    <property type="molecule type" value="Genomic_DNA"/>
</dbReference>
<reference evidence="2" key="1">
    <citation type="journal article" date="2011" name="BMC Genomics">
        <title>Distinctive mitochondrial genome of Calanoid copepod Calanus sinicus with multiple large non-coding regions and reshuffled gene order: Useful molecular markers for phylogenetic and population studies.</title>
        <authorList>
            <person name="Wang M."/>
            <person name="Sun S."/>
            <person name="Li C."/>
            <person name="Shen X."/>
        </authorList>
    </citation>
    <scope>NUCLEOTIDE SEQUENCE</scope>
</reference>
<keyword evidence="1" id="KW-1133">Transmembrane helix</keyword>
<geneLocation type="mitochondrion" evidence="2"/>
<keyword evidence="2" id="KW-0496">Mitochondrion</keyword>